<keyword evidence="4" id="KW-1185">Reference proteome</keyword>
<dbReference type="InterPro" id="IPR011250">
    <property type="entry name" value="OMP/PagP_B-barrel"/>
</dbReference>
<dbReference type="AlphaFoldDB" id="A0A7Z0HZH5"/>
<comment type="caution">
    <text evidence="3">The sequence shown here is derived from an EMBL/GenBank/DDBJ whole genome shotgun (WGS) entry which is preliminary data.</text>
</comment>
<accession>A0A7Z0HZH5</accession>
<dbReference type="EMBL" id="JACBXS010000012">
    <property type="protein sequence ID" value="NYS24872.1"/>
    <property type="molecule type" value="Genomic_DNA"/>
</dbReference>
<evidence type="ECO:0000259" key="2">
    <source>
        <dbReference type="Pfam" id="PF13505"/>
    </source>
</evidence>
<dbReference type="RefSeq" id="WP_179905574.1">
    <property type="nucleotide sequence ID" value="NZ_JACBXS010000012.1"/>
</dbReference>
<sequence>MAAPPALADDASGPANLGMTAGNSTQADIATRGLGGGGVMPDWSGIYGGASLGAGRASWSRSSSTSAIGNLFAVYLADMGDYVVGADATFAPAAVFGSFSTANEELRAAWAIYGRFGVKVDAEGRTLASVGFGPSWVRTRDDAGDTRTSAGVSAGLGLDYLLDESWLLRSGVTYSRFGSVGARGDRVNSVSAHVGAAFRF</sequence>
<feature type="domain" description="Outer membrane protein beta-barrel" evidence="2">
    <location>
        <begin position="43"/>
        <end position="198"/>
    </location>
</feature>
<dbReference type="Gene3D" id="2.40.160.20">
    <property type="match status" value="1"/>
</dbReference>
<gene>
    <name evidence="3" type="ORF">HUK65_07675</name>
</gene>
<dbReference type="InterPro" id="IPR027385">
    <property type="entry name" value="Beta-barrel_OMP"/>
</dbReference>
<reference evidence="3 4" key="1">
    <citation type="journal article" date="2000" name="Arch. Microbiol.">
        <title>Rhodobaca bogoriensis gen. nov. and sp. nov., an alkaliphilic purple nonsulfur bacterium from African Rift Valley soda lakes.</title>
        <authorList>
            <person name="Milford A.D."/>
            <person name="Achenbach L.A."/>
            <person name="Jung D.O."/>
            <person name="Madigan M.T."/>
        </authorList>
    </citation>
    <scope>NUCLEOTIDE SEQUENCE [LARGE SCALE GENOMIC DNA]</scope>
    <source>
        <strain evidence="3 4">2376</strain>
    </source>
</reference>
<evidence type="ECO:0000256" key="1">
    <source>
        <dbReference type="ARBA" id="ARBA00022729"/>
    </source>
</evidence>
<dbReference type="SUPFAM" id="SSF56925">
    <property type="entry name" value="OMPA-like"/>
    <property type="match status" value="1"/>
</dbReference>
<evidence type="ECO:0000313" key="4">
    <source>
        <dbReference type="Proteomes" id="UP000529417"/>
    </source>
</evidence>
<organism evidence="3 4">
    <name type="scientific">Rhabdonatronobacter sediminivivens</name>
    <dbReference type="NCBI Taxonomy" id="2743469"/>
    <lineage>
        <taxon>Bacteria</taxon>
        <taxon>Pseudomonadati</taxon>
        <taxon>Pseudomonadota</taxon>
        <taxon>Alphaproteobacteria</taxon>
        <taxon>Rhodobacterales</taxon>
        <taxon>Paracoccaceae</taxon>
        <taxon>Rhabdonatronobacter</taxon>
    </lineage>
</organism>
<dbReference type="Proteomes" id="UP000529417">
    <property type="component" value="Unassembled WGS sequence"/>
</dbReference>
<protein>
    <submittedName>
        <fullName evidence="3">Outer membrane beta-barrel protein</fullName>
    </submittedName>
</protein>
<evidence type="ECO:0000313" key="3">
    <source>
        <dbReference type="EMBL" id="NYS24872.1"/>
    </source>
</evidence>
<name>A0A7Z0HZH5_9RHOB</name>
<dbReference type="Pfam" id="PF13505">
    <property type="entry name" value="OMP_b-brl"/>
    <property type="match status" value="1"/>
</dbReference>
<proteinExistence type="predicted"/>
<keyword evidence="1" id="KW-0732">Signal</keyword>